<sequence>MIVNPQFFNYRIIIGTLIVGMTALGVFSFNTYESSKAHQHFLDQEKKLVESELSQMILRYDDLSLTSHLISEQLDSAKKTTKSALEQLRLTESDFSVLTRFKSELSDIKSKNSALFNTVDSINLQNERLENEKLVAYAELNEQKQSNTSLVKINKSLNSKIDKAALLTANSFTAKAYKSGANTSSTTKAAQAKGIDVCFTLAENTLTEKGMKDIYIQVLNPLNNVIGKKGAVEFGQFLLFYSHKQRINYDNDVIHICTTIPAQENDKPFTEGTYYVSVFHKERKLGGTQIELN</sequence>
<evidence type="ECO:0000256" key="1">
    <source>
        <dbReference type="SAM" id="Coils"/>
    </source>
</evidence>
<dbReference type="Proteomes" id="UP000289792">
    <property type="component" value="Unassembled WGS sequence"/>
</dbReference>
<dbReference type="RefSeq" id="WP_129015332.1">
    <property type="nucleotide sequence ID" value="NZ_SDDZ01000001.1"/>
</dbReference>
<feature type="coiled-coil region" evidence="1">
    <location>
        <begin position="112"/>
        <end position="146"/>
    </location>
</feature>
<evidence type="ECO:0000313" key="3">
    <source>
        <dbReference type="EMBL" id="RXJ52195.1"/>
    </source>
</evidence>
<keyword evidence="4" id="KW-1185">Reference proteome</keyword>
<name>A0A4Q0XKB4_9FLAO</name>
<evidence type="ECO:0000313" key="4">
    <source>
        <dbReference type="Proteomes" id="UP000289792"/>
    </source>
</evidence>
<reference evidence="3 4" key="1">
    <citation type="submission" date="2019-01" db="EMBL/GenBank/DDBJ databases">
        <title>Genome sequence of the Antarctic species Gelidibacter gilvus ACAM 158(T).</title>
        <authorList>
            <person name="Bowman J.P."/>
        </authorList>
    </citation>
    <scope>NUCLEOTIDE SEQUENCE [LARGE SCALE GENOMIC DNA]</scope>
    <source>
        <strain evidence="3 4">IC158</strain>
    </source>
</reference>
<protein>
    <recommendedName>
        <fullName evidence="5">Chromosome partitioning protein ParA</fullName>
    </recommendedName>
</protein>
<dbReference type="OrthoDB" id="1115172at2"/>
<accession>A0A4Q0XKB4</accession>
<gene>
    <name evidence="3" type="ORF">ESZ48_00375</name>
</gene>
<evidence type="ECO:0008006" key="5">
    <source>
        <dbReference type="Google" id="ProtNLM"/>
    </source>
</evidence>
<evidence type="ECO:0000256" key="2">
    <source>
        <dbReference type="SAM" id="Phobius"/>
    </source>
</evidence>
<comment type="caution">
    <text evidence="3">The sequence shown here is derived from an EMBL/GenBank/DDBJ whole genome shotgun (WGS) entry which is preliminary data.</text>
</comment>
<feature type="transmembrane region" description="Helical" evidence="2">
    <location>
        <begin position="12"/>
        <end position="32"/>
    </location>
</feature>
<dbReference type="EMBL" id="SDDZ01000001">
    <property type="protein sequence ID" value="RXJ52195.1"/>
    <property type="molecule type" value="Genomic_DNA"/>
</dbReference>
<keyword evidence="1" id="KW-0175">Coiled coil</keyword>
<proteinExistence type="predicted"/>
<keyword evidence="2" id="KW-0472">Membrane</keyword>
<keyword evidence="2" id="KW-1133">Transmembrane helix</keyword>
<dbReference type="AlphaFoldDB" id="A0A4Q0XKB4"/>
<organism evidence="3 4">
    <name type="scientific">Gelidibacter gilvus</name>
    <dbReference type="NCBI Taxonomy" id="59602"/>
    <lineage>
        <taxon>Bacteria</taxon>
        <taxon>Pseudomonadati</taxon>
        <taxon>Bacteroidota</taxon>
        <taxon>Flavobacteriia</taxon>
        <taxon>Flavobacteriales</taxon>
        <taxon>Flavobacteriaceae</taxon>
        <taxon>Gelidibacter</taxon>
    </lineage>
</organism>
<keyword evidence="2" id="KW-0812">Transmembrane</keyword>